<keyword evidence="2" id="KW-1133">Transmembrane helix</keyword>
<gene>
    <name evidence="3" type="ordered locus">TVNIR_2990</name>
</gene>
<evidence type="ECO:0000313" key="3">
    <source>
        <dbReference type="EMBL" id="AGA34626.1"/>
    </source>
</evidence>
<evidence type="ECO:0000313" key="4">
    <source>
        <dbReference type="Proteomes" id="UP000010809"/>
    </source>
</evidence>
<evidence type="ECO:0000256" key="2">
    <source>
        <dbReference type="SAM" id="Phobius"/>
    </source>
</evidence>
<organism evidence="3 4">
    <name type="scientific">Thioalkalivibrio nitratireducens (strain DSM 14787 / UNIQEM 213 / ALEN2)</name>
    <dbReference type="NCBI Taxonomy" id="1255043"/>
    <lineage>
        <taxon>Bacteria</taxon>
        <taxon>Pseudomonadati</taxon>
        <taxon>Pseudomonadota</taxon>
        <taxon>Gammaproteobacteria</taxon>
        <taxon>Chromatiales</taxon>
        <taxon>Ectothiorhodospiraceae</taxon>
        <taxon>Thioalkalivibrio</taxon>
    </lineage>
</organism>
<dbReference type="HOGENOM" id="CLU_1057432_0_0_6"/>
<evidence type="ECO:0000256" key="1">
    <source>
        <dbReference type="SAM" id="MobiDB-lite"/>
    </source>
</evidence>
<feature type="transmembrane region" description="Helical" evidence="2">
    <location>
        <begin position="128"/>
        <end position="145"/>
    </location>
</feature>
<feature type="compositionally biased region" description="Basic residues" evidence="1">
    <location>
        <begin position="181"/>
        <end position="194"/>
    </location>
</feature>
<dbReference type="EMBL" id="CP003989">
    <property type="protein sequence ID" value="AGA34626.1"/>
    <property type="molecule type" value="Genomic_DNA"/>
</dbReference>
<reference evidence="3" key="1">
    <citation type="submission" date="2015-12" db="EMBL/GenBank/DDBJ databases">
        <authorList>
            <person name="Tikhonova T.V."/>
            <person name="Pavlov A.R."/>
            <person name="Beletsky A.V."/>
            <person name="Mardanov A.V."/>
            <person name="Sorokin D.Y."/>
            <person name="Ravin N.V."/>
            <person name="Popov V.O."/>
        </authorList>
    </citation>
    <scope>NUCLEOTIDE SEQUENCE</scope>
    <source>
        <strain evidence="3">DSM 14787</strain>
    </source>
</reference>
<dbReference type="KEGG" id="tni:TVNIR_2990"/>
<proteinExistence type="predicted"/>
<feature type="region of interest" description="Disordered" evidence="1">
    <location>
        <begin position="181"/>
        <end position="229"/>
    </location>
</feature>
<name>L0E1W3_THIND</name>
<dbReference type="PATRIC" id="fig|1255043.3.peg.3016"/>
<keyword evidence="4" id="KW-1185">Reference proteome</keyword>
<dbReference type="AlphaFoldDB" id="L0E1W3"/>
<sequence>MLPVRGLAGTHFRGRVLPALLRTHAPAGLSFFLAGIAGAAALLAQRPGQLAPGQTRVRRPGGLRSRHAAGAQAGLAARRLCLPAGQRHRPAGIRHHRFLAIGADLGPRRRPRTHRRCALASRTRFRRCVLLTLAAAATAGTPVILRVRRTRRRLYVSRRPSAVRLREACLAAIGHRLASRPGRRTCRGHHRLHGTARSDRAGRAGAGSARGTGSRTGRGRTGAGTGVRGGPAAVRGCLRQCGLSGFGKGAPPGHGCRPCAAAV</sequence>
<accession>L0E1W3</accession>
<feature type="compositionally biased region" description="Gly residues" evidence="1">
    <location>
        <begin position="204"/>
        <end position="229"/>
    </location>
</feature>
<dbReference type="Proteomes" id="UP000010809">
    <property type="component" value="Chromosome"/>
</dbReference>
<keyword evidence="2" id="KW-0812">Transmembrane</keyword>
<protein>
    <submittedName>
        <fullName evidence="3">Uncharacterized protein</fullName>
    </submittedName>
</protein>
<feature type="transmembrane region" description="Helical" evidence="2">
    <location>
        <begin position="25"/>
        <end position="44"/>
    </location>
</feature>
<keyword evidence="2" id="KW-0472">Membrane</keyword>